<dbReference type="Proteomes" id="UP000887565">
    <property type="component" value="Unplaced"/>
</dbReference>
<organism evidence="2 3">
    <name type="scientific">Romanomermis culicivorax</name>
    <name type="common">Nematode worm</name>
    <dbReference type="NCBI Taxonomy" id="13658"/>
    <lineage>
        <taxon>Eukaryota</taxon>
        <taxon>Metazoa</taxon>
        <taxon>Ecdysozoa</taxon>
        <taxon>Nematoda</taxon>
        <taxon>Enoplea</taxon>
        <taxon>Dorylaimia</taxon>
        <taxon>Mermithida</taxon>
        <taxon>Mermithoidea</taxon>
        <taxon>Mermithidae</taxon>
        <taxon>Romanomermis</taxon>
    </lineage>
</organism>
<protein>
    <submittedName>
        <fullName evidence="3">Uncharacterized protein</fullName>
    </submittedName>
</protein>
<dbReference type="AlphaFoldDB" id="A0A915J371"/>
<evidence type="ECO:0000256" key="1">
    <source>
        <dbReference type="SAM" id="Phobius"/>
    </source>
</evidence>
<proteinExistence type="predicted"/>
<dbReference type="PANTHER" id="PTHR33444">
    <property type="entry name" value="SI:DKEY-19B23.12-RELATED"/>
    <property type="match status" value="1"/>
</dbReference>
<keyword evidence="1" id="KW-0812">Transmembrane</keyword>
<accession>A0A915J371</accession>
<evidence type="ECO:0000313" key="2">
    <source>
        <dbReference type="Proteomes" id="UP000887565"/>
    </source>
</evidence>
<dbReference type="InterPro" id="IPR040350">
    <property type="entry name" value="TMEM272"/>
</dbReference>
<dbReference type="PANTHER" id="PTHR33444:SF2">
    <property type="entry name" value="MARVEL DOMAIN-CONTAINING PROTEIN"/>
    <property type="match status" value="1"/>
</dbReference>
<feature type="transmembrane region" description="Helical" evidence="1">
    <location>
        <begin position="49"/>
        <end position="66"/>
    </location>
</feature>
<keyword evidence="1" id="KW-0472">Membrane</keyword>
<reference evidence="3" key="1">
    <citation type="submission" date="2022-11" db="UniProtKB">
        <authorList>
            <consortium name="WormBaseParasite"/>
        </authorList>
    </citation>
    <scope>IDENTIFICATION</scope>
</reference>
<name>A0A915J371_ROMCU</name>
<sequence>MNQCNAERNIPIYLVVGGAFGILRTFIAAVNKYRFRRMSIPETYRSDPLYLTDAVLSLFLVIWFFIEGTTSGRETEEYNSPLISGLSPEFTESKL</sequence>
<evidence type="ECO:0000313" key="3">
    <source>
        <dbReference type="WBParaSite" id="nRc.2.0.1.t20152-RA"/>
    </source>
</evidence>
<feature type="transmembrane region" description="Helical" evidence="1">
    <location>
        <begin position="12"/>
        <end position="29"/>
    </location>
</feature>
<keyword evidence="2" id="KW-1185">Reference proteome</keyword>
<dbReference type="WBParaSite" id="nRc.2.0.1.t20152-RA">
    <property type="protein sequence ID" value="nRc.2.0.1.t20152-RA"/>
    <property type="gene ID" value="nRc.2.0.1.g20152"/>
</dbReference>
<keyword evidence="1" id="KW-1133">Transmembrane helix</keyword>